<sequence length="83" mass="9034">MATISGEHLRRQRRRSLITPGLRLPLLLLVGLGRCMGSMYAADHLLHGTAQTVARGVGPAGAFCVTMGLAVAFRRYFLAYFTV</sequence>
<reference evidence="2 3" key="1">
    <citation type="submission" date="2019-09" db="EMBL/GenBank/DDBJ databases">
        <title>Genome Sequences of Streptomyces kaniharaensis ATCC 21070.</title>
        <authorList>
            <person name="Zhu W."/>
            <person name="De Crecy-Lagard V."/>
            <person name="Richards N.G."/>
        </authorList>
    </citation>
    <scope>NUCLEOTIDE SEQUENCE [LARGE SCALE GENOMIC DNA]</scope>
    <source>
        <strain evidence="2 3">SF-557</strain>
    </source>
</reference>
<dbReference type="EMBL" id="WBOF01000002">
    <property type="protein sequence ID" value="MQS15994.1"/>
    <property type="molecule type" value="Genomic_DNA"/>
</dbReference>
<feature type="transmembrane region" description="Helical" evidence="1">
    <location>
        <begin position="21"/>
        <end position="41"/>
    </location>
</feature>
<accession>A0A6N7L1D8</accession>
<protein>
    <submittedName>
        <fullName evidence="2">Uncharacterized protein</fullName>
    </submittedName>
</protein>
<gene>
    <name evidence="2" type="ORF">F7Q99_28035</name>
</gene>
<name>A0A6N7L1D8_9ACTN</name>
<dbReference type="AlphaFoldDB" id="A0A6N7L1D8"/>
<proteinExistence type="predicted"/>
<comment type="caution">
    <text evidence="2">The sequence shown here is derived from an EMBL/GenBank/DDBJ whole genome shotgun (WGS) entry which is preliminary data.</text>
</comment>
<keyword evidence="1" id="KW-1133">Transmembrane helix</keyword>
<dbReference type="Proteomes" id="UP000450000">
    <property type="component" value="Unassembled WGS sequence"/>
</dbReference>
<evidence type="ECO:0000256" key="1">
    <source>
        <dbReference type="SAM" id="Phobius"/>
    </source>
</evidence>
<feature type="transmembrane region" description="Helical" evidence="1">
    <location>
        <begin position="53"/>
        <end position="73"/>
    </location>
</feature>
<dbReference type="RefSeq" id="WP_153466758.1">
    <property type="nucleotide sequence ID" value="NZ_WBOF01000002.1"/>
</dbReference>
<keyword evidence="3" id="KW-1185">Reference proteome</keyword>
<keyword evidence="1" id="KW-0812">Transmembrane</keyword>
<evidence type="ECO:0000313" key="2">
    <source>
        <dbReference type="EMBL" id="MQS15994.1"/>
    </source>
</evidence>
<organism evidence="2 3">
    <name type="scientific">Streptomyces kaniharaensis</name>
    <dbReference type="NCBI Taxonomy" id="212423"/>
    <lineage>
        <taxon>Bacteria</taxon>
        <taxon>Bacillati</taxon>
        <taxon>Actinomycetota</taxon>
        <taxon>Actinomycetes</taxon>
        <taxon>Kitasatosporales</taxon>
        <taxon>Streptomycetaceae</taxon>
        <taxon>Streptomyces</taxon>
    </lineage>
</organism>
<evidence type="ECO:0000313" key="3">
    <source>
        <dbReference type="Proteomes" id="UP000450000"/>
    </source>
</evidence>
<keyword evidence="1" id="KW-0472">Membrane</keyword>